<evidence type="ECO:0000313" key="9">
    <source>
        <dbReference type="Proteomes" id="UP000225108"/>
    </source>
</evidence>
<gene>
    <name evidence="8" type="ORF">CSW57_00885</name>
</gene>
<comment type="similarity">
    <text evidence="2">Belongs to the acyl-CoA dehydrogenase family.</text>
</comment>
<reference evidence="8 9" key="1">
    <citation type="submission" date="2017-10" db="EMBL/GenBank/DDBJ databases">
        <title>The draft genome sequence of Williamsia sp. BULT 1.1 isolated from the semi-arid grassland soils from South Africa.</title>
        <authorList>
            <person name="Kabwe M.H."/>
            <person name="Govender N."/>
            <person name="Mutseka Lunga P."/>
            <person name="Vikram S."/>
            <person name="Makhalanyane T.P."/>
        </authorList>
    </citation>
    <scope>NUCLEOTIDE SEQUENCE [LARGE SCALE GENOMIC DNA]</scope>
    <source>
        <strain evidence="8 9">BULT 1.1</strain>
    </source>
</reference>
<dbReference type="GO" id="GO:0003995">
    <property type="term" value="F:acyl-CoA dehydrogenase activity"/>
    <property type="evidence" value="ECO:0007669"/>
    <property type="project" value="TreeGrafter"/>
</dbReference>
<dbReference type="EMBL" id="PEBD01000004">
    <property type="protein sequence ID" value="PHV67886.1"/>
    <property type="molecule type" value="Genomic_DNA"/>
</dbReference>
<evidence type="ECO:0000256" key="3">
    <source>
        <dbReference type="ARBA" id="ARBA00022630"/>
    </source>
</evidence>
<proteinExistence type="inferred from homology"/>
<keyword evidence="5" id="KW-0560">Oxidoreductase</keyword>
<name>A0A2G3PQ48_WILMA</name>
<feature type="domain" description="Acyl-CoA dehydrogenase/oxidase N-terminal" evidence="7">
    <location>
        <begin position="7"/>
        <end position="87"/>
    </location>
</feature>
<dbReference type="Gene3D" id="1.10.540.10">
    <property type="entry name" value="Acyl-CoA dehydrogenase/oxidase, N-terminal domain"/>
    <property type="match status" value="1"/>
</dbReference>
<feature type="domain" description="Acyl-CoA dehydrogenase/oxidase C-terminal" evidence="6">
    <location>
        <begin position="176"/>
        <end position="322"/>
    </location>
</feature>
<keyword evidence="3" id="KW-0285">Flavoprotein</keyword>
<dbReference type="GO" id="GO:0050660">
    <property type="term" value="F:flavin adenine dinucleotide binding"/>
    <property type="evidence" value="ECO:0007669"/>
    <property type="project" value="InterPro"/>
</dbReference>
<sequence>MRFLLEDEHRDLASSIDAMLAKSDLPAVIRAWNTGDLEPGRKVWSKLAETGVNALLISDDNGGMGAGAVEMVVAVEALGRYGVPGPVAETVAAVPVLLADAALTEPLAALAEGALATLALPPEVPFAVDVEVAEQTYLVDGSTLSTGMGTDPRPSVDLARTLSVVQAGERLADVDASRAFDFGALATAAQLIGLAQTMLTLTSEYAKTRKQFGREIGSFQAVKHHLADVAIAVEMARPLLHGAALTLDGQVPEPQFASRDVSAAKVAAGEAAYLASRVGLQVLGAIGYTQEHDLSLYLTKTRALLSAWGTPAVHRSRVLESISA</sequence>
<evidence type="ECO:0000259" key="7">
    <source>
        <dbReference type="Pfam" id="PF02771"/>
    </source>
</evidence>
<comment type="cofactor">
    <cofactor evidence="1">
        <name>FAD</name>
        <dbReference type="ChEBI" id="CHEBI:57692"/>
    </cofactor>
</comment>
<dbReference type="PANTHER" id="PTHR43884:SF20">
    <property type="entry name" value="ACYL-COA DEHYDROGENASE FADE28"/>
    <property type="match status" value="1"/>
</dbReference>
<dbReference type="InterPro" id="IPR037069">
    <property type="entry name" value="AcylCoA_DH/ox_N_sf"/>
</dbReference>
<organism evidence="8 9">
    <name type="scientific">Williamsia marianensis</name>
    <dbReference type="NCBI Taxonomy" id="85044"/>
    <lineage>
        <taxon>Bacteria</taxon>
        <taxon>Bacillati</taxon>
        <taxon>Actinomycetota</taxon>
        <taxon>Actinomycetes</taxon>
        <taxon>Mycobacteriales</taxon>
        <taxon>Nocardiaceae</taxon>
        <taxon>Williamsia</taxon>
    </lineage>
</organism>
<dbReference type="Gene3D" id="1.20.140.10">
    <property type="entry name" value="Butyryl-CoA Dehydrogenase, subunit A, domain 3"/>
    <property type="match status" value="1"/>
</dbReference>
<dbReference type="SUPFAM" id="SSF56645">
    <property type="entry name" value="Acyl-CoA dehydrogenase NM domain-like"/>
    <property type="match status" value="1"/>
</dbReference>
<dbReference type="Pfam" id="PF02771">
    <property type="entry name" value="Acyl-CoA_dh_N"/>
    <property type="match status" value="1"/>
</dbReference>
<dbReference type="Proteomes" id="UP000225108">
    <property type="component" value="Unassembled WGS sequence"/>
</dbReference>
<dbReference type="Pfam" id="PF00441">
    <property type="entry name" value="Acyl-CoA_dh_1"/>
    <property type="match status" value="1"/>
</dbReference>
<dbReference type="AlphaFoldDB" id="A0A2G3PQ48"/>
<dbReference type="PANTHER" id="PTHR43884">
    <property type="entry name" value="ACYL-COA DEHYDROGENASE"/>
    <property type="match status" value="1"/>
</dbReference>
<dbReference type="InterPro" id="IPR013786">
    <property type="entry name" value="AcylCoA_DH/ox_N"/>
</dbReference>
<dbReference type="InterPro" id="IPR009100">
    <property type="entry name" value="AcylCoA_DH/oxidase_NM_dom_sf"/>
</dbReference>
<keyword evidence="4" id="KW-0274">FAD</keyword>
<dbReference type="InterPro" id="IPR036250">
    <property type="entry name" value="AcylCo_DH-like_C"/>
</dbReference>
<comment type="caution">
    <text evidence="8">The sequence shown here is derived from an EMBL/GenBank/DDBJ whole genome shotgun (WGS) entry which is preliminary data.</text>
</comment>
<dbReference type="InterPro" id="IPR009075">
    <property type="entry name" value="AcylCo_DH/oxidase_C"/>
</dbReference>
<accession>A0A2G3PQ48</accession>
<evidence type="ECO:0000259" key="6">
    <source>
        <dbReference type="Pfam" id="PF00441"/>
    </source>
</evidence>
<evidence type="ECO:0000313" key="8">
    <source>
        <dbReference type="EMBL" id="PHV67886.1"/>
    </source>
</evidence>
<protein>
    <submittedName>
        <fullName evidence="8">Acyl-CoA dehydrogenase</fullName>
    </submittedName>
</protein>
<evidence type="ECO:0000256" key="1">
    <source>
        <dbReference type="ARBA" id="ARBA00001974"/>
    </source>
</evidence>
<dbReference type="SUPFAM" id="SSF47203">
    <property type="entry name" value="Acyl-CoA dehydrogenase C-terminal domain-like"/>
    <property type="match status" value="1"/>
</dbReference>
<evidence type="ECO:0000256" key="5">
    <source>
        <dbReference type="ARBA" id="ARBA00023002"/>
    </source>
</evidence>
<dbReference type="RefSeq" id="WP_099381066.1">
    <property type="nucleotide sequence ID" value="NZ_PEBD01000004.1"/>
</dbReference>
<evidence type="ECO:0000256" key="2">
    <source>
        <dbReference type="ARBA" id="ARBA00009347"/>
    </source>
</evidence>
<evidence type="ECO:0000256" key="4">
    <source>
        <dbReference type="ARBA" id="ARBA00022827"/>
    </source>
</evidence>